<proteinExistence type="predicted"/>
<dbReference type="AlphaFoldDB" id="A0A9P8QA25"/>
<protein>
    <recommendedName>
        <fullName evidence="2">Peptidase M16 middle/third domain-containing protein</fullName>
    </recommendedName>
</protein>
<evidence type="ECO:0000313" key="3">
    <source>
        <dbReference type="EMBL" id="KAH3685845.1"/>
    </source>
</evidence>
<accession>A0A9P8QA25</accession>
<evidence type="ECO:0000259" key="2">
    <source>
        <dbReference type="Pfam" id="PF16187"/>
    </source>
</evidence>
<dbReference type="InterPro" id="IPR050626">
    <property type="entry name" value="Peptidase_M16"/>
</dbReference>
<keyword evidence="4" id="KW-1185">Reference proteome</keyword>
<evidence type="ECO:0000313" key="4">
    <source>
        <dbReference type="Proteomes" id="UP000774326"/>
    </source>
</evidence>
<dbReference type="InterPro" id="IPR032632">
    <property type="entry name" value="Peptidase_M16_M"/>
</dbReference>
<dbReference type="Pfam" id="PF16187">
    <property type="entry name" value="Peptidase_M16_M"/>
    <property type="match status" value="1"/>
</dbReference>
<dbReference type="EMBL" id="JAEUBG010001762">
    <property type="protein sequence ID" value="KAH3685845.1"/>
    <property type="molecule type" value="Genomic_DNA"/>
</dbReference>
<comment type="caution">
    <text evidence="3">The sequence shown here is derived from an EMBL/GenBank/DDBJ whole genome shotgun (WGS) entry which is preliminary data.</text>
</comment>
<feature type="domain" description="Peptidase M16 middle/third" evidence="2">
    <location>
        <begin position="44"/>
        <end position="139"/>
    </location>
</feature>
<dbReference type="PANTHER" id="PTHR43690">
    <property type="entry name" value="NARDILYSIN"/>
    <property type="match status" value="1"/>
</dbReference>
<dbReference type="Proteomes" id="UP000774326">
    <property type="component" value="Unassembled WGS sequence"/>
</dbReference>
<dbReference type="OrthoDB" id="952271at2759"/>
<reference evidence="3" key="2">
    <citation type="submission" date="2021-01" db="EMBL/GenBank/DDBJ databases">
        <authorList>
            <person name="Schikora-Tamarit M.A."/>
        </authorList>
    </citation>
    <scope>NUCLEOTIDE SEQUENCE</scope>
    <source>
        <strain evidence="3">CBS2887</strain>
    </source>
</reference>
<dbReference type="GO" id="GO:0046872">
    <property type="term" value="F:metal ion binding"/>
    <property type="evidence" value="ECO:0007669"/>
    <property type="project" value="UniProtKB-KW"/>
</dbReference>
<reference evidence="3" key="1">
    <citation type="journal article" date="2021" name="Open Biol.">
        <title>Shared evolutionary footprints suggest mitochondrial oxidative damage underlies multiple complex I losses in fungi.</title>
        <authorList>
            <person name="Schikora-Tamarit M.A."/>
            <person name="Marcet-Houben M."/>
            <person name="Nosek J."/>
            <person name="Gabaldon T."/>
        </authorList>
    </citation>
    <scope>NUCLEOTIDE SEQUENCE</scope>
    <source>
        <strain evidence="3">CBS2887</strain>
    </source>
</reference>
<dbReference type="PANTHER" id="PTHR43690:SF18">
    <property type="entry name" value="INSULIN-DEGRADING ENZYME-RELATED"/>
    <property type="match status" value="1"/>
</dbReference>
<name>A0A9P8QA25_WICPI</name>
<dbReference type="InterPro" id="IPR011249">
    <property type="entry name" value="Metalloenz_LuxS/M16"/>
</dbReference>
<organism evidence="3 4">
    <name type="scientific">Wickerhamomyces pijperi</name>
    <name type="common">Yeast</name>
    <name type="synonym">Pichia pijperi</name>
    <dbReference type="NCBI Taxonomy" id="599730"/>
    <lineage>
        <taxon>Eukaryota</taxon>
        <taxon>Fungi</taxon>
        <taxon>Dikarya</taxon>
        <taxon>Ascomycota</taxon>
        <taxon>Saccharomycotina</taxon>
        <taxon>Saccharomycetes</taxon>
        <taxon>Phaffomycetales</taxon>
        <taxon>Wickerhamomycetaceae</taxon>
        <taxon>Wickerhamomyces</taxon>
    </lineage>
</organism>
<gene>
    <name evidence="3" type="ORF">WICPIJ_003182</name>
</gene>
<dbReference type="Gene3D" id="3.30.830.10">
    <property type="entry name" value="Metalloenzyme, LuxS/M16 peptidase-like"/>
    <property type="match status" value="1"/>
</dbReference>
<sequence length="269" mass="30080">MKDQLNLPKPNPFIPTDFKVTKAKPATPETSPILLVNEEDFRFCYNAELAGLSFSISTGKEGIVVDVTGYSQKASVLLQTVLTEMFQFVPTEERFNVIKERILRNYKNLGYKVPYSQITSVFANLVNECSWDTEDRLAALENIAYSDLLSFIPLIFKQTYIEGLIHENGRFIKAISNGYCDFTHNEKESAILETITKTQLSKFYQKVILSSESPRLNVNLNALGGTDSETVEGFPAGLQIKDSGSFKSTLFLTPSASPVEEISNFSVKL</sequence>
<evidence type="ECO:0000256" key="1">
    <source>
        <dbReference type="ARBA" id="ARBA00022723"/>
    </source>
</evidence>
<dbReference type="SUPFAM" id="SSF63411">
    <property type="entry name" value="LuxS/MPP-like metallohydrolase"/>
    <property type="match status" value="2"/>
</dbReference>
<keyword evidence="1" id="KW-0479">Metal-binding</keyword>